<dbReference type="PANTHER" id="PTHR42928">
    <property type="entry name" value="TRICARBOXYLATE-BINDING PROTEIN"/>
    <property type="match status" value="1"/>
</dbReference>
<dbReference type="InterPro" id="IPR042100">
    <property type="entry name" value="Bug_dom1"/>
</dbReference>
<organism evidence="3 4">
    <name type="scientific">Marinovum algicola</name>
    <dbReference type="NCBI Taxonomy" id="42444"/>
    <lineage>
        <taxon>Bacteria</taxon>
        <taxon>Pseudomonadati</taxon>
        <taxon>Pseudomonadota</taxon>
        <taxon>Alphaproteobacteria</taxon>
        <taxon>Rhodobacterales</taxon>
        <taxon>Roseobacteraceae</taxon>
        <taxon>Marinovum</taxon>
    </lineage>
</organism>
<comment type="similarity">
    <text evidence="1">Belongs to the UPF0065 (bug) family.</text>
</comment>
<dbReference type="GeneID" id="80820042"/>
<keyword evidence="4" id="KW-1185">Reference proteome</keyword>
<evidence type="ECO:0000313" key="4">
    <source>
        <dbReference type="Proteomes" id="UP000182932"/>
    </source>
</evidence>
<evidence type="ECO:0000313" key="3">
    <source>
        <dbReference type="EMBL" id="SEJ99504.1"/>
    </source>
</evidence>
<gene>
    <name evidence="3" type="ORF">SAMN04487940_11712</name>
</gene>
<dbReference type="AlphaFoldDB" id="A0A975ZQ05"/>
<reference evidence="3 4" key="1">
    <citation type="submission" date="2016-10" db="EMBL/GenBank/DDBJ databases">
        <authorList>
            <person name="Varghese N."/>
            <person name="Submissions S."/>
        </authorList>
    </citation>
    <scope>NUCLEOTIDE SEQUENCE [LARGE SCALE GENOMIC DNA]</scope>
    <source>
        <strain evidence="3 4">FF3</strain>
    </source>
</reference>
<dbReference type="InterPro" id="IPR005064">
    <property type="entry name" value="BUG"/>
</dbReference>
<feature type="chain" id="PRO_5037883200" evidence="2">
    <location>
        <begin position="24"/>
        <end position="320"/>
    </location>
</feature>
<dbReference type="RefSeq" id="WP_074838097.1">
    <property type="nucleotide sequence ID" value="NZ_CATLQZ010000021.1"/>
</dbReference>
<evidence type="ECO:0000256" key="2">
    <source>
        <dbReference type="SAM" id="SignalP"/>
    </source>
</evidence>
<dbReference type="Proteomes" id="UP000182932">
    <property type="component" value="Unassembled WGS sequence"/>
</dbReference>
<keyword evidence="3" id="KW-0675">Receptor</keyword>
<dbReference type="Pfam" id="PF03401">
    <property type="entry name" value="TctC"/>
    <property type="match status" value="1"/>
</dbReference>
<dbReference type="SUPFAM" id="SSF53850">
    <property type="entry name" value="Periplasmic binding protein-like II"/>
    <property type="match status" value="1"/>
</dbReference>
<name>A0A975ZQ05_9RHOB</name>
<dbReference type="EMBL" id="FNYY01000017">
    <property type="protein sequence ID" value="SEJ99504.1"/>
    <property type="molecule type" value="Genomic_DNA"/>
</dbReference>
<evidence type="ECO:0000256" key="1">
    <source>
        <dbReference type="ARBA" id="ARBA00006987"/>
    </source>
</evidence>
<proteinExistence type="inferred from homology"/>
<dbReference type="Gene3D" id="3.40.190.150">
    <property type="entry name" value="Bordetella uptake gene, domain 1"/>
    <property type="match status" value="1"/>
</dbReference>
<protein>
    <submittedName>
        <fullName evidence="3">Tripartite-type tricarboxylate transporter, receptor component TctC</fullName>
    </submittedName>
</protein>
<dbReference type="PANTHER" id="PTHR42928:SF5">
    <property type="entry name" value="BLR1237 PROTEIN"/>
    <property type="match status" value="1"/>
</dbReference>
<feature type="signal peptide" evidence="2">
    <location>
        <begin position="1"/>
        <end position="23"/>
    </location>
</feature>
<dbReference type="CDD" id="cd07012">
    <property type="entry name" value="PBP2_Bug_TTT"/>
    <property type="match status" value="1"/>
</dbReference>
<comment type="caution">
    <text evidence="3">The sequence shown here is derived from an EMBL/GenBank/DDBJ whole genome shotgun (WGS) entry which is preliminary data.</text>
</comment>
<dbReference type="PIRSF" id="PIRSF017082">
    <property type="entry name" value="YflP"/>
    <property type="match status" value="1"/>
</dbReference>
<dbReference type="Gene3D" id="3.40.190.10">
    <property type="entry name" value="Periplasmic binding protein-like II"/>
    <property type="match status" value="1"/>
</dbReference>
<sequence>MYRRTLLASAALALTALALPASAETPWPERPVRILVSFPPGGSSDLVARLLSEKLSASLGQQFVVENKPGAAGTVAASALQQAAPDGHTLMLSNLTPFNVAPIRFPDTPYDPIADFDHITYVGTVHLGLFATPSLGAEDLTGFLEMARAEPGKFEYGSSGVGSWGHIIAEQFQDETGVELFHIPYKGSGPMRLDFMGGVVPTIFDAVPQNLPAVEEGTAIPLAVSAPERIATLPDVPTFREAGFDILAENWLGVSAPAGVPDAVKDKLDAALSEAMADPEVMAQFDSWGLIRAPKSSAEFSDYVEAQLAQWTPLVQAATQ</sequence>
<accession>A0A975ZQ05</accession>
<keyword evidence="2" id="KW-0732">Signal</keyword>